<protein>
    <submittedName>
        <fullName evidence="5">MarR family transcriptional regulator</fullName>
    </submittedName>
</protein>
<organism evidence="5 6">
    <name type="scientific">Shewanella electrica</name>
    <dbReference type="NCBI Taxonomy" id="515560"/>
    <lineage>
        <taxon>Bacteria</taxon>
        <taxon>Pseudomonadati</taxon>
        <taxon>Pseudomonadota</taxon>
        <taxon>Gammaproteobacteria</taxon>
        <taxon>Alteromonadales</taxon>
        <taxon>Shewanellaceae</taxon>
        <taxon>Shewanella</taxon>
    </lineage>
</organism>
<feature type="domain" description="HTH marR-type" evidence="4">
    <location>
        <begin position="31"/>
        <end position="164"/>
    </location>
</feature>
<dbReference type="PRINTS" id="PR00598">
    <property type="entry name" value="HTHMARR"/>
</dbReference>
<keyword evidence="1" id="KW-0805">Transcription regulation</keyword>
<dbReference type="InterPro" id="IPR000835">
    <property type="entry name" value="HTH_MarR-typ"/>
</dbReference>
<keyword evidence="2" id="KW-0238">DNA-binding</keyword>
<evidence type="ECO:0000256" key="2">
    <source>
        <dbReference type="ARBA" id="ARBA00023125"/>
    </source>
</evidence>
<accession>A0ABT2FQE6</accession>
<dbReference type="InterPro" id="IPR036390">
    <property type="entry name" value="WH_DNA-bd_sf"/>
</dbReference>
<comment type="caution">
    <text evidence="5">The sequence shown here is derived from an EMBL/GenBank/DDBJ whole genome shotgun (WGS) entry which is preliminary data.</text>
</comment>
<name>A0ABT2FQE6_9GAMM</name>
<proteinExistence type="predicted"/>
<dbReference type="SUPFAM" id="SSF46785">
    <property type="entry name" value="Winged helix' DNA-binding domain"/>
    <property type="match status" value="1"/>
</dbReference>
<keyword evidence="6" id="KW-1185">Reference proteome</keyword>
<evidence type="ECO:0000313" key="5">
    <source>
        <dbReference type="EMBL" id="MCS4558581.1"/>
    </source>
</evidence>
<dbReference type="RefSeq" id="WP_238898398.1">
    <property type="nucleotide sequence ID" value="NZ_JAKOGG010000023.1"/>
</dbReference>
<dbReference type="Proteomes" id="UP001201549">
    <property type="component" value="Unassembled WGS sequence"/>
</dbReference>
<evidence type="ECO:0000256" key="1">
    <source>
        <dbReference type="ARBA" id="ARBA00023015"/>
    </source>
</evidence>
<sequence length="167" mass="18866">MPAPQTANEQDHADRLLEQWRQVRPELDCSPMAFFGRLSRMALLAEREIVAVIKQHGLTAGEFDVLAALRKNATPLTPTELYQSTLLTSGAMTARLDKLEQRGLITRQHSQKDRRSMIVQLTPEGMSLVDTTVDAHVANEQQLITPLTTEEQQLLTGLMRRWLLAHE</sequence>
<evidence type="ECO:0000256" key="3">
    <source>
        <dbReference type="ARBA" id="ARBA00023163"/>
    </source>
</evidence>
<dbReference type="Gene3D" id="1.10.10.10">
    <property type="entry name" value="Winged helix-like DNA-binding domain superfamily/Winged helix DNA-binding domain"/>
    <property type="match status" value="1"/>
</dbReference>
<evidence type="ECO:0000259" key="4">
    <source>
        <dbReference type="PROSITE" id="PS50995"/>
    </source>
</evidence>
<keyword evidence="3" id="KW-0804">Transcription</keyword>
<dbReference type="EMBL" id="JAKOGG010000023">
    <property type="protein sequence ID" value="MCS4558581.1"/>
    <property type="molecule type" value="Genomic_DNA"/>
</dbReference>
<dbReference type="PANTHER" id="PTHR42756">
    <property type="entry name" value="TRANSCRIPTIONAL REGULATOR, MARR"/>
    <property type="match status" value="1"/>
</dbReference>
<dbReference type="PROSITE" id="PS50995">
    <property type="entry name" value="HTH_MARR_2"/>
    <property type="match status" value="1"/>
</dbReference>
<evidence type="ECO:0000313" key="6">
    <source>
        <dbReference type="Proteomes" id="UP001201549"/>
    </source>
</evidence>
<gene>
    <name evidence="5" type="ORF">L9G74_19265</name>
</gene>
<dbReference type="InterPro" id="IPR036388">
    <property type="entry name" value="WH-like_DNA-bd_sf"/>
</dbReference>
<dbReference type="Pfam" id="PF12802">
    <property type="entry name" value="MarR_2"/>
    <property type="match status" value="1"/>
</dbReference>
<dbReference type="SMART" id="SM00347">
    <property type="entry name" value="HTH_MARR"/>
    <property type="match status" value="1"/>
</dbReference>
<dbReference type="PANTHER" id="PTHR42756:SF1">
    <property type="entry name" value="TRANSCRIPTIONAL REPRESSOR OF EMRAB OPERON"/>
    <property type="match status" value="1"/>
</dbReference>
<reference evidence="6" key="1">
    <citation type="submission" date="2023-07" db="EMBL/GenBank/DDBJ databases">
        <title>Shewanella mangrovi sp. nov., an acetaldehyde- degrading bacterium isolated from mangrove sediment.</title>
        <authorList>
            <person name="Liu Y."/>
        </authorList>
    </citation>
    <scope>NUCLEOTIDE SEQUENCE [LARGE SCALE GENOMIC DNA]</scope>
    <source>
        <strain evidence="6">C32</strain>
    </source>
</reference>